<organism evidence="4 5">
    <name type="scientific">Diatrype stigma</name>
    <dbReference type="NCBI Taxonomy" id="117547"/>
    <lineage>
        <taxon>Eukaryota</taxon>
        <taxon>Fungi</taxon>
        <taxon>Dikarya</taxon>
        <taxon>Ascomycota</taxon>
        <taxon>Pezizomycotina</taxon>
        <taxon>Sordariomycetes</taxon>
        <taxon>Xylariomycetidae</taxon>
        <taxon>Xylariales</taxon>
        <taxon>Diatrypaceae</taxon>
        <taxon>Diatrype</taxon>
    </lineage>
</organism>
<feature type="compositionally biased region" description="Basic and acidic residues" evidence="1">
    <location>
        <begin position="303"/>
        <end position="312"/>
    </location>
</feature>
<comment type="caution">
    <text evidence="4">The sequence shown here is derived from an EMBL/GenBank/DDBJ whole genome shotgun (WGS) entry which is preliminary data.</text>
</comment>
<keyword evidence="2" id="KW-0812">Transmembrane</keyword>
<keyword evidence="5" id="KW-1185">Reference proteome</keyword>
<sequence>MYVFRFVSQFAVISWLNGHCRGQESSPDSNITAIYAPYLTDIPNAVEYSKLRGGLNWDTCCTLAINESLHIVNGTLQLRPGQKFYHGDMAMLEAFPQYPCTAAYTGSATGPPADFWTPYSWCHENCPGWSKIPVDKYDDWAKPLVAFILPSLIFCLNIPRRRRLELPRFLFEARSCGGIERVISLLFVRVPLASLLLTLDTLVWLAVVFAVAGPLVASGAYEALLDVRILAFLEKRVEGNSLTVRERAHLLLTILVGNLDHDPAWSHSKQLVGTLPNDSLISFSNTPMTRAPSSAQHCNDPSKTPDIEDNSEKPAINEFKEKLVSMLESQPSFGTTVGAPIVFYVGGFLYSLFEVHGGMGNSLLLAGNNPSVLGSATPISVQRRPQSDDNNAGNSASPDNDDRNDRKRPLRRPKTWAYPGLLNNARGAQFFDSFLKNPYQAAYDRSSYMPAWLWNRGCSKAMWVARLVEEYEFMQPLQGEVLGRRFGDYTWRSGFIAFALIFVPCFLGGLVWFRDRAGVVKSFSKAKPPLTWIDYIWYAVFFFNAMIGLVSSIGGTMYWWDRMTNPDAVMFWNNATAEQIYYAETFWLVAGIASLIFMIVAALIGWWYQRRLRVRFHALATKIDYINQQTLREFGRLDSNDQV</sequence>
<dbReference type="Proteomes" id="UP001320420">
    <property type="component" value="Unassembled WGS sequence"/>
</dbReference>
<keyword evidence="3" id="KW-0732">Signal</keyword>
<feature type="signal peptide" evidence="3">
    <location>
        <begin position="1"/>
        <end position="22"/>
    </location>
</feature>
<keyword evidence="2" id="KW-1133">Transmembrane helix</keyword>
<feature type="chain" id="PRO_5042854089" evidence="3">
    <location>
        <begin position="23"/>
        <end position="643"/>
    </location>
</feature>
<feature type="region of interest" description="Disordered" evidence="1">
    <location>
        <begin position="288"/>
        <end position="313"/>
    </location>
</feature>
<evidence type="ECO:0000256" key="1">
    <source>
        <dbReference type="SAM" id="MobiDB-lite"/>
    </source>
</evidence>
<reference evidence="4 5" key="1">
    <citation type="submission" date="2024-02" db="EMBL/GenBank/DDBJ databases">
        <title>De novo assembly and annotation of 12 fungi associated with fruit tree decline syndrome in Ontario, Canada.</title>
        <authorList>
            <person name="Sulman M."/>
            <person name="Ellouze W."/>
            <person name="Ilyukhin E."/>
        </authorList>
    </citation>
    <scope>NUCLEOTIDE SEQUENCE [LARGE SCALE GENOMIC DNA]</scope>
    <source>
        <strain evidence="4 5">M11/M66-122</strain>
    </source>
</reference>
<feature type="transmembrane region" description="Helical" evidence="2">
    <location>
        <begin position="535"/>
        <end position="560"/>
    </location>
</feature>
<dbReference type="EMBL" id="JAKJXP020000021">
    <property type="protein sequence ID" value="KAK7754367.1"/>
    <property type="molecule type" value="Genomic_DNA"/>
</dbReference>
<evidence type="ECO:0000256" key="3">
    <source>
        <dbReference type="SAM" id="SignalP"/>
    </source>
</evidence>
<feature type="region of interest" description="Disordered" evidence="1">
    <location>
        <begin position="380"/>
        <end position="411"/>
    </location>
</feature>
<evidence type="ECO:0000313" key="4">
    <source>
        <dbReference type="EMBL" id="KAK7754367.1"/>
    </source>
</evidence>
<name>A0AAN9YTT4_9PEZI</name>
<accession>A0AAN9YTT4</accession>
<proteinExistence type="predicted"/>
<evidence type="ECO:0000313" key="5">
    <source>
        <dbReference type="Proteomes" id="UP001320420"/>
    </source>
</evidence>
<evidence type="ECO:0000256" key="2">
    <source>
        <dbReference type="SAM" id="Phobius"/>
    </source>
</evidence>
<feature type="transmembrane region" description="Helical" evidence="2">
    <location>
        <begin position="203"/>
        <end position="225"/>
    </location>
</feature>
<keyword evidence="2" id="KW-0472">Membrane</keyword>
<gene>
    <name evidence="4" type="ORF">SLS62_003660</name>
</gene>
<protein>
    <submittedName>
        <fullName evidence="4">Uncharacterized protein</fullName>
    </submittedName>
</protein>
<feature type="compositionally biased region" description="Polar residues" evidence="1">
    <location>
        <begin position="380"/>
        <end position="397"/>
    </location>
</feature>
<dbReference type="AlphaFoldDB" id="A0AAN9YTT4"/>
<feature type="transmembrane region" description="Helical" evidence="2">
    <location>
        <begin position="580"/>
        <end position="608"/>
    </location>
</feature>
<feature type="compositionally biased region" description="Polar residues" evidence="1">
    <location>
        <begin position="288"/>
        <end position="302"/>
    </location>
</feature>
<feature type="transmembrane region" description="Helical" evidence="2">
    <location>
        <begin position="495"/>
        <end position="514"/>
    </location>
</feature>